<dbReference type="PANTHER" id="PTHR36435:SF1">
    <property type="entry name" value="CAAX AMINO TERMINAL PROTEASE FAMILY PROTEIN"/>
    <property type="match status" value="1"/>
</dbReference>
<accession>A0ABW4D349</accession>
<feature type="domain" description="CAAX prenyl protease 2/Lysostaphin resistance protein A-like" evidence="3">
    <location>
        <begin position="106"/>
        <end position="205"/>
    </location>
</feature>
<protein>
    <submittedName>
        <fullName evidence="4">CPBP family intramembrane glutamic endopeptidase</fullName>
        <ecNumber evidence="4">3.4.-.-</ecNumber>
    </submittedName>
</protein>
<dbReference type="GO" id="GO:0016787">
    <property type="term" value="F:hydrolase activity"/>
    <property type="evidence" value="ECO:0007669"/>
    <property type="project" value="UniProtKB-KW"/>
</dbReference>
<keyword evidence="4" id="KW-0378">Hydrolase</keyword>
<feature type="transmembrane region" description="Helical" evidence="2">
    <location>
        <begin position="223"/>
        <end position="241"/>
    </location>
</feature>
<evidence type="ECO:0000259" key="3">
    <source>
        <dbReference type="Pfam" id="PF02517"/>
    </source>
</evidence>
<organism evidence="4 5">
    <name type="scientific">Levilactobacillus lanxiensis</name>
    <dbReference type="NCBI Taxonomy" id="2799568"/>
    <lineage>
        <taxon>Bacteria</taxon>
        <taxon>Bacillati</taxon>
        <taxon>Bacillota</taxon>
        <taxon>Bacilli</taxon>
        <taxon>Lactobacillales</taxon>
        <taxon>Lactobacillaceae</taxon>
        <taxon>Levilactobacillus</taxon>
    </lineage>
</organism>
<reference evidence="5" key="1">
    <citation type="journal article" date="2019" name="Int. J. Syst. Evol. Microbiol.">
        <title>The Global Catalogue of Microorganisms (GCM) 10K type strain sequencing project: providing services to taxonomists for standard genome sequencing and annotation.</title>
        <authorList>
            <consortium name="The Broad Institute Genomics Platform"/>
            <consortium name="The Broad Institute Genome Sequencing Center for Infectious Disease"/>
            <person name="Wu L."/>
            <person name="Ma J."/>
        </authorList>
    </citation>
    <scope>NUCLEOTIDE SEQUENCE [LARGE SCALE GENOMIC DNA]</scope>
    <source>
        <strain evidence="5">CCM 8979</strain>
    </source>
</reference>
<feature type="transmembrane region" description="Helical" evidence="2">
    <location>
        <begin position="143"/>
        <end position="162"/>
    </location>
</feature>
<dbReference type="RefSeq" id="WP_203644017.1">
    <property type="nucleotide sequence ID" value="NZ_BOLN01000003.1"/>
</dbReference>
<evidence type="ECO:0000313" key="5">
    <source>
        <dbReference type="Proteomes" id="UP001597189"/>
    </source>
</evidence>
<dbReference type="Proteomes" id="UP001597189">
    <property type="component" value="Unassembled WGS sequence"/>
</dbReference>
<dbReference type="EMBL" id="JBHTOD010000003">
    <property type="protein sequence ID" value="MFD1455011.1"/>
    <property type="molecule type" value="Genomic_DNA"/>
</dbReference>
<proteinExistence type="inferred from homology"/>
<name>A0ABW4D349_9LACO</name>
<keyword evidence="5" id="KW-1185">Reference proteome</keyword>
<dbReference type="InterPro" id="IPR003675">
    <property type="entry name" value="Rce1/LyrA-like_dom"/>
</dbReference>
<dbReference type="PANTHER" id="PTHR36435">
    <property type="entry name" value="SLR1288 PROTEIN"/>
    <property type="match status" value="1"/>
</dbReference>
<comment type="caution">
    <text evidence="4">The sequence shown here is derived from an EMBL/GenBank/DDBJ whole genome shotgun (WGS) entry which is preliminary data.</text>
</comment>
<dbReference type="EC" id="3.4.-.-" evidence="4"/>
<keyword evidence="2" id="KW-1133">Transmembrane helix</keyword>
<evidence type="ECO:0000256" key="1">
    <source>
        <dbReference type="ARBA" id="ARBA00009067"/>
    </source>
</evidence>
<feature type="transmembrane region" description="Helical" evidence="2">
    <location>
        <begin position="105"/>
        <end position="123"/>
    </location>
</feature>
<feature type="transmembrane region" description="Helical" evidence="2">
    <location>
        <begin position="44"/>
        <end position="62"/>
    </location>
</feature>
<keyword evidence="2" id="KW-0812">Transmembrane</keyword>
<feature type="transmembrane region" description="Helical" evidence="2">
    <location>
        <begin position="82"/>
        <end position="98"/>
    </location>
</feature>
<dbReference type="Pfam" id="PF02517">
    <property type="entry name" value="Rce1-like"/>
    <property type="match status" value="1"/>
</dbReference>
<sequence>MELNQGRRQPAYQLILTWVLVIVVMNVVGYLLKKASLSTMLTSFLEEIVVLTIVCLANRFWLGVPIHLKSELSFWQQVKTNGGPVFFMVMNGSLLVTAKHFTGHSALLVLLALLIAIFEELLFRGVLLGGFLRRFANNVRWGVWLAVISSSLLFAASHLINLSHQSLTMTVGQVLMAFGFGLLTSAMYLRTGSLLWTIAWHFLEDAQVLVNTGLLQQGVNLPAWAGIGPLVVYGGIAWFMLRRSKLADVRARFLN</sequence>
<gene>
    <name evidence="4" type="ORF">ACFQ44_04820</name>
</gene>
<evidence type="ECO:0000256" key="2">
    <source>
        <dbReference type="SAM" id="Phobius"/>
    </source>
</evidence>
<comment type="similarity">
    <text evidence="1">Belongs to the UPF0177 family.</text>
</comment>
<dbReference type="InterPro" id="IPR052710">
    <property type="entry name" value="CAAX_protease"/>
</dbReference>
<feature type="transmembrane region" description="Helical" evidence="2">
    <location>
        <begin position="174"/>
        <end position="203"/>
    </location>
</feature>
<feature type="transmembrane region" description="Helical" evidence="2">
    <location>
        <begin position="12"/>
        <end position="32"/>
    </location>
</feature>
<keyword evidence="2" id="KW-0472">Membrane</keyword>
<evidence type="ECO:0000313" key="4">
    <source>
        <dbReference type="EMBL" id="MFD1455011.1"/>
    </source>
</evidence>